<proteinExistence type="predicted"/>
<sequence length="142" mass="15153">MVAAMEGVTNQELSFRPTGGKGKYDFLRGFKGRTKQGVSLTGAGQQPAGEMTRMNVFSGPVEVLVVEVLSSGTPEKKEGKLDTVEGISRIPQAKVVELKRCVGALSRKKKAILGDLQQLTGRLNFASGAITAGRPFTKSLAW</sequence>
<accession>A0AAV7UQF0</accession>
<dbReference type="Proteomes" id="UP001066276">
    <property type="component" value="Chromosome 3_1"/>
</dbReference>
<name>A0AAV7UQF0_PLEWA</name>
<evidence type="ECO:0000313" key="1">
    <source>
        <dbReference type="EMBL" id="KAJ1190164.1"/>
    </source>
</evidence>
<reference evidence="1" key="1">
    <citation type="journal article" date="2022" name="bioRxiv">
        <title>Sequencing and chromosome-scale assembly of the giantPleurodeles waltlgenome.</title>
        <authorList>
            <person name="Brown T."/>
            <person name="Elewa A."/>
            <person name="Iarovenko S."/>
            <person name="Subramanian E."/>
            <person name="Araus A.J."/>
            <person name="Petzold A."/>
            <person name="Susuki M."/>
            <person name="Suzuki K.-i.T."/>
            <person name="Hayashi T."/>
            <person name="Toyoda A."/>
            <person name="Oliveira C."/>
            <person name="Osipova E."/>
            <person name="Leigh N.D."/>
            <person name="Simon A."/>
            <person name="Yun M.H."/>
        </authorList>
    </citation>
    <scope>NUCLEOTIDE SEQUENCE</scope>
    <source>
        <strain evidence="1">20211129_DDA</strain>
        <tissue evidence="1">Liver</tissue>
    </source>
</reference>
<organism evidence="1 2">
    <name type="scientific">Pleurodeles waltl</name>
    <name type="common">Iberian ribbed newt</name>
    <dbReference type="NCBI Taxonomy" id="8319"/>
    <lineage>
        <taxon>Eukaryota</taxon>
        <taxon>Metazoa</taxon>
        <taxon>Chordata</taxon>
        <taxon>Craniata</taxon>
        <taxon>Vertebrata</taxon>
        <taxon>Euteleostomi</taxon>
        <taxon>Amphibia</taxon>
        <taxon>Batrachia</taxon>
        <taxon>Caudata</taxon>
        <taxon>Salamandroidea</taxon>
        <taxon>Salamandridae</taxon>
        <taxon>Pleurodelinae</taxon>
        <taxon>Pleurodeles</taxon>
    </lineage>
</organism>
<dbReference type="EMBL" id="JANPWB010000005">
    <property type="protein sequence ID" value="KAJ1190164.1"/>
    <property type="molecule type" value="Genomic_DNA"/>
</dbReference>
<protein>
    <submittedName>
        <fullName evidence="1">Uncharacterized protein</fullName>
    </submittedName>
</protein>
<dbReference type="AlphaFoldDB" id="A0AAV7UQF0"/>
<gene>
    <name evidence="1" type="ORF">NDU88_006903</name>
</gene>
<comment type="caution">
    <text evidence="1">The sequence shown here is derived from an EMBL/GenBank/DDBJ whole genome shotgun (WGS) entry which is preliminary data.</text>
</comment>
<evidence type="ECO:0000313" key="2">
    <source>
        <dbReference type="Proteomes" id="UP001066276"/>
    </source>
</evidence>
<keyword evidence="2" id="KW-1185">Reference proteome</keyword>